<organism evidence="2 3">
    <name type="scientific">Macrostomum lignano</name>
    <dbReference type="NCBI Taxonomy" id="282301"/>
    <lineage>
        <taxon>Eukaryota</taxon>
        <taxon>Metazoa</taxon>
        <taxon>Spiralia</taxon>
        <taxon>Lophotrochozoa</taxon>
        <taxon>Platyhelminthes</taxon>
        <taxon>Rhabditophora</taxon>
        <taxon>Macrostomorpha</taxon>
        <taxon>Macrostomida</taxon>
        <taxon>Macrostomidae</taxon>
        <taxon>Macrostomum</taxon>
    </lineage>
</organism>
<sequence length="305" mass="34548">MTSAGQNSSSSKTADTPAPSLAEPAVGAASLAAAADSQTTIRLLPFGFEERVNFDARQELQKTRSKHFSVPPPVPDDDIWRRPPPDFRPQAWEPRPPKRNSRDAVQPWRYRLESDARYEAAAAVAPGDRLPALGQTAAQKKQQQQQKQRMQTLFRLMRPNTAKQRFVQEGALPREPYGTVGPHDFRQYPPIQSLGLPEFTTAVEKDPNNIRFLSRNRDTIVGPLHEIKNMRDASGTMWSAVRQPPKWDPRLHLQQNPFPNISCEYTRYRPRNRNPFDGFMDTVEAGLEKRWLAEKLAKSTDAQAA</sequence>
<feature type="compositionally biased region" description="Polar residues" evidence="1">
    <location>
        <begin position="1"/>
        <end position="14"/>
    </location>
</feature>
<reference evidence="2 3" key="1">
    <citation type="submission" date="2017-06" db="EMBL/GenBank/DDBJ databases">
        <title>A platform for efficient transgenesis in Macrostomum lignano, a flatworm model organism for stem cell research.</title>
        <authorList>
            <person name="Berezikov E."/>
        </authorList>
    </citation>
    <scope>NUCLEOTIDE SEQUENCE [LARGE SCALE GENOMIC DNA]</scope>
    <source>
        <strain evidence="2">DV1</strain>
        <tissue evidence="2">Whole organism</tissue>
    </source>
</reference>
<dbReference type="Proteomes" id="UP000215902">
    <property type="component" value="Unassembled WGS sequence"/>
</dbReference>
<dbReference type="EMBL" id="NIVC01000613">
    <property type="protein sequence ID" value="PAA79851.1"/>
    <property type="molecule type" value="Genomic_DNA"/>
</dbReference>
<evidence type="ECO:0000313" key="2">
    <source>
        <dbReference type="EMBL" id="PAA79851.1"/>
    </source>
</evidence>
<comment type="caution">
    <text evidence="2">The sequence shown here is derived from an EMBL/GenBank/DDBJ whole genome shotgun (WGS) entry which is preliminary data.</text>
</comment>
<proteinExistence type="predicted"/>
<feature type="region of interest" description="Disordered" evidence="1">
    <location>
        <begin position="1"/>
        <end position="21"/>
    </location>
</feature>
<evidence type="ECO:0000313" key="3">
    <source>
        <dbReference type="Proteomes" id="UP000215902"/>
    </source>
</evidence>
<protein>
    <submittedName>
        <fullName evidence="2">Uncharacterized protein</fullName>
    </submittedName>
</protein>
<gene>
    <name evidence="2" type="ORF">BOX15_Mlig032252g3</name>
</gene>
<accession>A0A267G1E7</accession>
<feature type="region of interest" description="Disordered" evidence="1">
    <location>
        <begin position="59"/>
        <end position="106"/>
    </location>
</feature>
<dbReference type="OrthoDB" id="5947521at2759"/>
<name>A0A267G1E7_9PLAT</name>
<evidence type="ECO:0000256" key="1">
    <source>
        <dbReference type="SAM" id="MobiDB-lite"/>
    </source>
</evidence>
<dbReference type="AlphaFoldDB" id="A0A267G1E7"/>
<keyword evidence="3" id="KW-1185">Reference proteome</keyword>